<reference evidence="1 2" key="1">
    <citation type="submission" date="2015-06" db="EMBL/GenBank/DDBJ databases">
        <title>Complete genome sequence of Bacillus cereus phage PBC2.</title>
        <authorList>
            <person name="Kong M."/>
            <person name="Ryu S."/>
        </authorList>
    </citation>
    <scope>NUCLEOTIDE SEQUENCE [LARGE SCALE GENOMIC DNA]</scope>
</reference>
<protein>
    <recommendedName>
        <fullName evidence="3">AP2/ERF domain-containing protein</fullName>
    </recommendedName>
</protein>
<keyword evidence="2" id="KW-1185">Reference proteome</keyword>
<dbReference type="EMBL" id="KT070867">
    <property type="protein sequence ID" value="AKQ08408.1"/>
    <property type="molecule type" value="Genomic_DNA"/>
</dbReference>
<dbReference type="Proteomes" id="UP000223102">
    <property type="component" value="Segment"/>
</dbReference>
<name>A0A218KC02_9CAUD</name>
<evidence type="ECO:0000313" key="1">
    <source>
        <dbReference type="EMBL" id="AKQ08408.1"/>
    </source>
</evidence>
<proteinExistence type="predicted"/>
<gene>
    <name evidence="1" type="ORF">PBC2_093</name>
</gene>
<evidence type="ECO:0008006" key="3">
    <source>
        <dbReference type="Google" id="ProtNLM"/>
    </source>
</evidence>
<accession>A0A218KC02</accession>
<organism evidence="1 2">
    <name type="scientific">Bacillus phage PBC2</name>
    <dbReference type="NCBI Taxonomy" id="1675029"/>
    <lineage>
        <taxon>Viruses</taxon>
        <taxon>Duplodnaviria</taxon>
        <taxon>Heunggongvirae</taxon>
        <taxon>Uroviricota</taxon>
        <taxon>Caudoviricetes</taxon>
        <taxon>Andregratiavirinae</taxon>
        <taxon>Haetaevirus</taxon>
        <taxon>Haetaevirus PBC2</taxon>
    </lineage>
</organism>
<evidence type="ECO:0000313" key="2">
    <source>
        <dbReference type="Proteomes" id="UP000223102"/>
    </source>
</evidence>
<sequence length="246" mass="29213">MAKFKDRTGEMNYNNYGSKMIIIKYKNKRNIIVEFENGYVVTAQYTQFKKGTIKNPYDRTVYRVGYLGVGNHNVMCDKKHSHKYKVWHSMLQRCYDEKFHERYPTYRGCKVAEEWHNFQVFGDWYDENYYKIDKETTNLDKDIIIKGNKLYSPETCVFVPQSINKLFTKTNKLRGHLPIGVSKHGDKYRARIDDEHLGLFNTSEEAFIAYKQCKELIIKDLANEHLGKIPMKLYYAMIAYDVEIDD</sequence>